<name>A0ABQ7Q531_PLUXY</name>
<sequence>MNMIQIEVILYSRQEKTHKSTYPYEDTVHNHTDQFGPSPEEKNLRPAKTPWEDTAPRATWVSSSIPPAAATYLTSSSSQQASIFTTTLQNCGSSSPDGLRTVLQVHQTEVPQWLEDTTRSDFISQFPDSPHNHIITRREVFKNKP</sequence>
<gene>
    <name evidence="2" type="ORF">JYU34_015951</name>
</gene>
<evidence type="ECO:0000313" key="2">
    <source>
        <dbReference type="EMBL" id="KAG7300352.1"/>
    </source>
</evidence>
<proteinExistence type="predicted"/>
<comment type="caution">
    <text evidence="2">The sequence shown here is derived from an EMBL/GenBank/DDBJ whole genome shotgun (WGS) entry which is preliminary data.</text>
</comment>
<organism evidence="2 3">
    <name type="scientific">Plutella xylostella</name>
    <name type="common">Diamondback moth</name>
    <name type="synonym">Plutella maculipennis</name>
    <dbReference type="NCBI Taxonomy" id="51655"/>
    <lineage>
        <taxon>Eukaryota</taxon>
        <taxon>Metazoa</taxon>
        <taxon>Ecdysozoa</taxon>
        <taxon>Arthropoda</taxon>
        <taxon>Hexapoda</taxon>
        <taxon>Insecta</taxon>
        <taxon>Pterygota</taxon>
        <taxon>Neoptera</taxon>
        <taxon>Endopterygota</taxon>
        <taxon>Lepidoptera</taxon>
        <taxon>Glossata</taxon>
        <taxon>Ditrysia</taxon>
        <taxon>Yponomeutoidea</taxon>
        <taxon>Plutellidae</taxon>
        <taxon>Plutella</taxon>
    </lineage>
</organism>
<evidence type="ECO:0000313" key="3">
    <source>
        <dbReference type="Proteomes" id="UP000823941"/>
    </source>
</evidence>
<keyword evidence="3" id="KW-1185">Reference proteome</keyword>
<dbReference type="EMBL" id="JAHIBW010000021">
    <property type="protein sequence ID" value="KAG7300352.1"/>
    <property type="molecule type" value="Genomic_DNA"/>
</dbReference>
<evidence type="ECO:0000256" key="1">
    <source>
        <dbReference type="SAM" id="MobiDB-lite"/>
    </source>
</evidence>
<dbReference type="Proteomes" id="UP000823941">
    <property type="component" value="Chromosome 21"/>
</dbReference>
<feature type="compositionally biased region" description="Basic and acidic residues" evidence="1">
    <location>
        <begin position="39"/>
        <end position="55"/>
    </location>
</feature>
<feature type="region of interest" description="Disordered" evidence="1">
    <location>
        <begin position="24"/>
        <end position="57"/>
    </location>
</feature>
<reference evidence="2 3" key="1">
    <citation type="submission" date="2021-06" db="EMBL/GenBank/DDBJ databases">
        <title>A haploid diamondback moth (Plutella xylostella L.) genome assembly resolves 31 chromosomes and identifies a diamide resistance mutation.</title>
        <authorList>
            <person name="Ward C.M."/>
            <person name="Perry K.D."/>
            <person name="Baker G."/>
            <person name="Powis K."/>
            <person name="Heckel D.G."/>
            <person name="Baxter S.W."/>
        </authorList>
    </citation>
    <scope>NUCLEOTIDE SEQUENCE [LARGE SCALE GENOMIC DNA]</scope>
    <source>
        <strain evidence="2 3">LV</strain>
        <tissue evidence="2">Single pupa</tissue>
    </source>
</reference>
<accession>A0ABQ7Q531</accession>
<protein>
    <submittedName>
        <fullName evidence="2">Uncharacterized protein</fullName>
    </submittedName>
</protein>